<evidence type="ECO:0000313" key="1">
    <source>
        <dbReference type="EMBL" id="MPC55563.1"/>
    </source>
</evidence>
<accession>A0A5B7GE41</accession>
<dbReference type="AlphaFoldDB" id="A0A5B7GE41"/>
<name>A0A5B7GE41_PORTR</name>
<dbReference type="EMBL" id="VSRR010013280">
    <property type="protein sequence ID" value="MPC55563.1"/>
    <property type="molecule type" value="Genomic_DNA"/>
</dbReference>
<keyword evidence="2" id="KW-1185">Reference proteome</keyword>
<organism evidence="1 2">
    <name type="scientific">Portunus trituberculatus</name>
    <name type="common">Swimming crab</name>
    <name type="synonym">Neptunus trituberculatus</name>
    <dbReference type="NCBI Taxonomy" id="210409"/>
    <lineage>
        <taxon>Eukaryota</taxon>
        <taxon>Metazoa</taxon>
        <taxon>Ecdysozoa</taxon>
        <taxon>Arthropoda</taxon>
        <taxon>Crustacea</taxon>
        <taxon>Multicrustacea</taxon>
        <taxon>Malacostraca</taxon>
        <taxon>Eumalacostraca</taxon>
        <taxon>Eucarida</taxon>
        <taxon>Decapoda</taxon>
        <taxon>Pleocyemata</taxon>
        <taxon>Brachyura</taxon>
        <taxon>Eubrachyura</taxon>
        <taxon>Portunoidea</taxon>
        <taxon>Portunidae</taxon>
        <taxon>Portuninae</taxon>
        <taxon>Portunus</taxon>
    </lineage>
</organism>
<evidence type="ECO:0000313" key="2">
    <source>
        <dbReference type="Proteomes" id="UP000324222"/>
    </source>
</evidence>
<sequence>MYCLPISSSNTNKEDGSLSLIPTEIVTEKSITHTCSVLVTHSAHNREGHGLSPRQCKINVQPLFTKQQV</sequence>
<reference evidence="1 2" key="1">
    <citation type="submission" date="2019-05" db="EMBL/GenBank/DDBJ databases">
        <title>Another draft genome of Portunus trituberculatus and its Hox gene families provides insights of decapod evolution.</title>
        <authorList>
            <person name="Jeong J.-H."/>
            <person name="Song I."/>
            <person name="Kim S."/>
            <person name="Choi T."/>
            <person name="Kim D."/>
            <person name="Ryu S."/>
            <person name="Kim W."/>
        </authorList>
    </citation>
    <scope>NUCLEOTIDE SEQUENCE [LARGE SCALE GENOMIC DNA]</scope>
    <source>
        <tissue evidence="1">Muscle</tissue>
    </source>
</reference>
<dbReference type="Proteomes" id="UP000324222">
    <property type="component" value="Unassembled WGS sequence"/>
</dbReference>
<gene>
    <name evidence="1" type="ORF">E2C01_049505</name>
</gene>
<protein>
    <submittedName>
        <fullName evidence="1">Uncharacterized protein</fullName>
    </submittedName>
</protein>
<proteinExistence type="predicted"/>
<comment type="caution">
    <text evidence="1">The sequence shown here is derived from an EMBL/GenBank/DDBJ whole genome shotgun (WGS) entry which is preliminary data.</text>
</comment>